<keyword evidence="16" id="KW-1185">Reference proteome</keyword>
<feature type="active site" description="Nucleophile" evidence="11 12">
    <location>
        <position position="402"/>
    </location>
</feature>
<feature type="binding site" evidence="11">
    <location>
        <position position="167"/>
    </location>
    <ligand>
        <name>[4Fe-4S] cluster</name>
        <dbReference type="ChEBI" id="CHEBI:49883"/>
    </ligand>
</feature>
<evidence type="ECO:0000256" key="5">
    <source>
        <dbReference type="ARBA" id="ARBA00022691"/>
    </source>
</evidence>
<keyword evidence="3 11" id="KW-0489">Methyltransferase</keyword>
<feature type="binding site" evidence="11">
    <location>
        <position position="79"/>
    </location>
    <ligand>
        <name>[4Fe-4S] cluster</name>
        <dbReference type="ChEBI" id="CHEBI:49883"/>
    </ligand>
</feature>
<evidence type="ECO:0000256" key="8">
    <source>
        <dbReference type="ARBA" id="ARBA00023014"/>
    </source>
</evidence>
<comment type="function">
    <text evidence="10 11">Catalyzes the formation of 5-methyl-uridine at position 1939 (m5U1939) in 23S rRNA.</text>
</comment>
<dbReference type="SUPFAM" id="SSF53335">
    <property type="entry name" value="S-adenosyl-L-methionine-dependent methyltransferases"/>
    <property type="match status" value="1"/>
</dbReference>
<evidence type="ECO:0000256" key="10">
    <source>
        <dbReference type="ARBA" id="ARBA00059995"/>
    </source>
</evidence>
<evidence type="ECO:0000256" key="11">
    <source>
        <dbReference type="HAMAP-Rule" id="MF_01010"/>
    </source>
</evidence>
<evidence type="ECO:0000259" key="14">
    <source>
        <dbReference type="PROSITE" id="PS50926"/>
    </source>
</evidence>
<evidence type="ECO:0000256" key="12">
    <source>
        <dbReference type="PROSITE-ProRule" id="PRU01024"/>
    </source>
</evidence>
<comment type="catalytic activity">
    <reaction evidence="9 11">
        <text>uridine(1939) in 23S rRNA + S-adenosyl-L-methionine = 5-methyluridine(1939) in 23S rRNA + S-adenosyl-L-homocysteine + H(+)</text>
        <dbReference type="Rhea" id="RHEA:42908"/>
        <dbReference type="Rhea" id="RHEA-COMP:10278"/>
        <dbReference type="Rhea" id="RHEA-COMP:10279"/>
        <dbReference type="ChEBI" id="CHEBI:15378"/>
        <dbReference type="ChEBI" id="CHEBI:57856"/>
        <dbReference type="ChEBI" id="CHEBI:59789"/>
        <dbReference type="ChEBI" id="CHEBI:65315"/>
        <dbReference type="ChEBI" id="CHEBI:74447"/>
        <dbReference type="EC" id="2.1.1.190"/>
    </reaction>
</comment>
<dbReference type="AlphaFoldDB" id="B8GPM1"/>
<dbReference type="GO" id="GO:0051539">
    <property type="term" value="F:4 iron, 4 sulfur cluster binding"/>
    <property type="evidence" value="ECO:0007669"/>
    <property type="project" value="UniProtKB-KW"/>
</dbReference>
<dbReference type="InterPro" id="IPR030390">
    <property type="entry name" value="MeTrfase_TrmA_AS"/>
</dbReference>
<proteinExistence type="inferred from homology"/>
<organism evidence="15 16">
    <name type="scientific">Thioalkalivibrio sulfidiphilus (strain HL-EbGR7)</name>
    <dbReference type="NCBI Taxonomy" id="396588"/>
    <lineage>
        <taxon>Bacteria</taxon>
        <taxon>Pseudomonadati</taxon>
        <taxon>Pseudomonadota</taxon>
        <taxon>Gammaproteobacteria</taxon>
        <taxon>Chromatiales</taxon>
        <taxon>Ectothiorhodospiraceae</taxon>
        <taxon>Thioalkalivibrio</taxon>
    </lineage>
</organism>
<dbReference type="NCBIfam" id="NF009639">
    <property type="entry name" value="PRK13168.1"/>
    <property type="match status" value="1"/>
</dbReference>
<evidence type="ECO:0000313" key="15">
    <source>
        <dbReference type="EMBL" id="ACL72188.1"/>
    </source>
</evidence>
<dbReference type="Pfam" id="PF01938">
    <property type="entry name" value="TRAM"/>
    <property type="match status" value="1"/>
</dbReference>
<evidence type="ECO:0000256" key="1">
    <source>
        <dbReference type="ARBA" id="ARBA00022485"/>
    </source>
</evidence>
<keyword evidence="4 11" id="KW-0808">Transferase</keyword>
<dbReference type="FunFam" id="3.40.50.150:FF:000009">
    <property type="entry name" value="23S rRNA (Uracil(1939)-C(5))-methyltransferase RlmD"/>
    <property type="match status" value="1"/>
</dbReference>
<keyword evidence="8 11" id="KW-0411">Iron-sulfur</keyword>
<protein>
    <recommendedName>
        <fullName evidence="11">23S rRNA (uracil(1939)-C(5))-methyltransferase RlmD</fullName>
        <ecNumber evidence="11">2.1.1.190</ecNumber>
    </recommendedName>
    <alternativeName>
        <fullName evidence="11">23S rRNA(m5U1939)-methyltransferase</fullName>
    </alternativeName>
</protein>
<dbReference type="Gene3D" id="2.40.50.140">
    <property type="entry name" value="Nucleic acid-binding proteins"/>
    <property type="match status" value="1"/>
</dbReference>
<dbReference type="PROSITE" id="PS51687">
    <property type="entry name" value="SAM_MT_RNA_M5U"/>
    <property type="match status" value="1"/>
</dbReference>
<dbReference type="PANTHER" id="PTHR11061">
    <property type="entry name" value="RNA M5U METHYLTRANSFERASE"/>
    <property type="match status" value="1"/>
</dbReference>
<dbReference type="GO" id="GO:0003723">
    <property type="term" value="F:RNA binding"/>
    <property type="evidence" value="ECO:0007669"/>
    <property type="project" value="InterPro"/>
</dbReference>
<sequence>MGRRARSAPVPQAPVEVTVESLTHEGRGVARVEGKALFVDGALPGERVSARLVARHRRYDEATVDQVLEASPDRVEPRCAHFGLCGGCSLQHMSDAAQVHAKQQAVLEVLEHVGKVVPAHILDPLQAHAWGYRRKARLGVKYVPKKGGALVGFRERYSHYLATLEACEVLHPSVGRRIMILRDFLSTLDARDRIPQVEVAVDDEDRTALVFRNLDALSDADMERLKTFAAAQDVQVWLQPKGPDTVHPLSPEQPEPLYYAHPDFDVRIPFGPLDFVQVNRDINRAMVPRAIELLEVGPEHRVLDLFCGLGNFSLPLARRAGHVVGVEGEAVMVARARDNAEHNGIRNVEFHAADLAARDVIDAPWARAGFDRILLDPPRAGAAGVMKLLGRLNVPRIVYVSCNPATLARDADTLVHSLGYRLEAAGVMDMFPHTAHVESMAVFVKG</sequence>
<dbReference type="OrthoDB" id="9804590at2"/>
<evidence type="ECO:0000256" key="13">
    <source>
        <dbReference type="PROSITE-ProRule" id="PRU10015"/>
    </source>
</evidence>
<evidence type="ECO:0000256" key="7">
    <source>
        <dbReference type="ARBA" id="ARBA00023004"/>
    </source>
</evidence>
<keyword evidence="5 11" id="KW-0949">S-adenosyl-L-methionine</keyword>
<dbReference type="GO" id="GO:0070041">
    <property type="term" value="F:rRNA (uridine-C5-)-methyltransferase activity"/>
    <property type="evidence" value="ECO:0007669"/>
    <property type="project" value="UniProtKB-UniRule"/>
</dbReference>
<dbReference type="GO" id="GO:0005506">
    <property type="term" value="F:iron ion binding"/>
    <property type="evidence" value="ECO:0007669"/>
    <property type="project" value="UniProtKB-UniRule"/>
</dbReference>
<reference evidence="15 16" key="1">
    <citation type="journal article" date="2011" name="Stand. Genomic Sci.">
        <title>Complete genome sequence of 'Thioalkalivibrio sulfidophilus' HL-EbGr7.</title>
        <authorList>
            <person name="Muyzer G."/>
            <person name="Sorokin D.Y."/>
            <person name="Mavromatis K."/>
            <person name="Lapidus A."/>
            <person name="Clum A."/>
            <person name="Ivanova N."/>
            <person name="Pati A."/>
            <person name="d'Haeseleer P."/>
            <person name="Woyke T."/>
            <person name="Kyrpides N.C."/>
        </authorList>
    </citation>
    <scope>NUCLEOTIDE SEQUENCE [LARGE SCALE GENOMIC DNA]</scope>
    <source>
        <strain evidence="15 16">HL-EbGR7</strain>
    </source>
</reference>
<name>B8GPM1_THISH</name>
<gene>
    <name evidence="11" type="primary">rlmD</name>
    <name evidence="15" type="ordered locus">Tgr7_1102</name>
</gene>
<keyword evidence="7 11" id="KW-0408">Iron</keyword>
<dbReference type="EMBL" id="CP001339">
    <property type="protein sequence ID" value="ACL72188.1"/>
    <property type="molecule type" value="Genomic_DNA"/>
</dbReference>
<feature type="active site" evidence="13">
    <location>
        <position position="402"/>
    </location>
</feature>
<keyword evidence="6 11" id="KW-0479">Metal-binding</keyword>
<dbReference type="Proteomes" id="UP000002383">
    <property type="component" value="Chromosome"/>
</dbReference>
<dbReference type="InterPro" id="IPR010280">
    <property type="entry name" value="U5_MeTrfase_fam"/>
</dbReference>
<dbReference type="Pfam" id="PF05958">
    <property type="entry name" value="tRNA_U5-meth_tr"/>
    <property type="match status" value="1"/>
</dbReference>
<dbReference type="PROSITE" id="PS50926">
    <property type="entry name" value="TRAM"/>
    <property type="match status" value="1"/>
</dbReference>
<evidence type="ECO:0000256" key="2">
    <source>
        <dbReference type="ARBA" id="ARBA00022552"/>
    </source>
</evidence>
<dbReference type="PANTHER" id="PTHR11061:SF49">
    <property type="entry name" value="23S RRNA (URACIL(1939)-C(5))-METHYLTRANSFERASE RLMD"/>
    <property type="match status" value="1"/>
</dbReference>
<comment type="similarity">
    <text evidence="11">Belongs to the class I-like SAM-binding methyltransferase superfamily. RNA M5U methyltransferase family. RlmD subfamily.</text>
</comment>
<dbReference type="InterPro" id="IPR029063">
    <property type="entry name" value="SAM-dependent_MTases_sf"/>
</dbReference>
<dbReference type="NCBIfam" id="TIGR00479">
    <property type="entry name" value="rumA"/>
    <property type="match status" value="1"/>
</dbReference>
<evidence type="ECO:0000313" key="16">
    <source>
        <dbReference type="Proteomes" id="UP000002383"/>
    </source>
</evidence>
<dbReference type="HAMAP" id="MF_01010">
    <property type="entry name" value="23SrRNA_methyltr_RlmD"/>
    <property type="match status" value="1"/>
</dbReference>
<dbReference type="PROSITE" id="PS01230">
    <property type="entry name" value="TRMA_1"/>
    <property type="match status" value="1"/>
</dbReference>
<feature type="binding site" evidence="11">
    <location>
        <position position="85"/>
    </location>
    <ligand>
        <name>[4Fe-4S] cluster</name>
        <dbReference type="ChEBI" id="CHEBI:49883"/>
    </ligand>
</feature>
<feature type="binding site" evidence="11 12">
    <location>
        <position position="306"/>
    </location>
    <ligand>
        <name>S-adenosyl-L-methionine</name>
        <dbReference type="ChEBI" id="CHEBI:59789"/>
    </ligand>
</feature>
<dbReference type="CDD" id="cd02440">
    <property type="entry name" value="AdoMet_MTases"/>
    <property type="match status" value="1"/>
</dbReference>
<dbReference type="InterPro" id="IPR030391">
    <property type="entry name" value="MeTrfase_TrmA_CS"/>
</dbReference>
<evidence type="ECO:0000256" key="9">
    <source>
        <dbReference type="ARBA" id="ARBA00052756"/>
    </source>
</evidence>
<dbReference type="KEGG" id="tgr:Tgr7_1102"/>
<dbReference type="STRING" id="396588.Tgr7_1102"/>
<feature type="binding site" evidence="11 12">
    <location>
        <position position="277"/>
    </location>
    <ligand>
        <name>S-adenosyl-L-methionine</name>
        <dbReference type="ChEBI" id="CHEBI:59789"/>
    </ligand>
</feature>
<feature type="binding site" evidence="11 12">
    <location>
        <position position="327"/>
    </location>
    <ligand>
        <name>S-adenosyl-L-methionine</name>
        <dbReference type="ChEBI" id="CHEBI:59789"/>
    </ligand>
</feature>
<dbReference type="InterPro" id="IPR001566">
    <property type="entry name" value="23S_rRNA_MeTrfase_RlmD"/>
</dbReference>
<dbReference type="PROSITE" id="PS01231">
    <property type="entry name" value="TRMA_2"/>
    <property type="match status" value="1"/>
</dbReference>
<evidence type="ECO:0000256" key="6">
    <source>
        <dbReference type="ARBA" id="ARBA00022723"/>
    </source>
</evidence>
<feature type="binding site" evidence="11">
    <location>
        <position position="88"/>
    </location>
    <ligand>
        <name>[4Fe-4S] cluster</name>
        <dbReference type="ChEBI" id="CHEBI:49883"/>
    </ligand>
</feature>
<evidence type="ECO:0000256" key="4">
    <source>
        <dbReference type="ARBA" id="ARBA00022679"/>
    </source>
</evidence>
<dbReference type="SUPFAM" id="SSF50249">
    <property type="entry name" value="Nucleic acid-binding proteins"/>
    <property type="match status" value="1"/>
</dbReference>
<feature type="binding site" evidence="11">
    <location>
        <position position="354"/>
    </location>
    <ligand>
        <name>S-adenosyl-L-methionine</name>
        <dbReference type="ChEBI" id="CHEBI:59789"/>
    </ligand>
</feature>
<dbReference type="eggNOG" id="COG2265">
    <property type="taxonomic scope" value="Bacteria"/>
</dbReference>
<dbReference type="Gene3D" id="2.40.50.1070">
    <property type="match status" value="1"/>
</dbReference>
<dbReference type="FunFam" id="2.40.50.140:FF:000097">
    <property type="entry name" value="23S rRNA (uracil(1939)-C(5))-methyltransferase RlmD"/>
    <property type="match status" value="1"/>
</dbReference>
<dbReference type="EC" id="2.1.1.190" evidence="11"/>
<dbReference type="InterPro" id="IPR012340">
    <property type="entry name" value="NA-bd_OB-fold"/>
</dbReference>
<evidence type="ECO:0000256" key="3">
    <source>
        <dbReference type="ARBA" id="ARBA00022603"/>
    </source>
</evidence>
<dbReference type="Gene3D" id="3.40.50.150">
    <property type="entry name" value="Vaccinia Virus protein VP39"/>
    <property type="match status" value="1"/>
</dbReference>
<dbReference type="HOGENOM" id="CLU_014689_8_2_6"/>
<feature type="domain" description="TRAM" evidence="14">
    <location>
        <begin position="1"/>
        <end position="66"/>
    </location>
</feature>
<feature type="binding site" evidence="11">
    <location>
        <position position="311"/>
    </location>
    <ligand>
        <name>S-adenosyl-L-methionine</name>
        <dbReference type="ChEBI" id="CHEBI:59789"/>
    </ligand>
</feature>
<feature type="binding site" evidence="11 12">
    <location>
        <position position="376"/>
    </location>
    <ligand>
        <name>S-adenosyl-L-methionine</name>
        <dbReference type="ChEBI" id="CHEBI:59789"/>
    </ligand>
</feature>
<keyword evidence="1 11" id="KW-0004">4Fe-4S</keyword>
<accession>B8GPM1</accession>
<dbReference type="InterPro" id="IPR002792">
    <property type="entry name" value="TRAM_dom"/>
</dbReference>
<dbReference type="RefSeq" id="WP_012637672.1">
    <property type="nucleotide sequence ID" value="NC_011901.1"/>
</dbReference>
<dbReference type="GO" id="GO:0070475">
    <property type="term" value="P:rRNA base methylation"/>
    <property type="evidence" value="ECO:0007669"/>
    <property type="project" value="TreeGrafter"/>
</dbReference>
<keyword evidence="2 11" id="KW-0698">rRNA processing</keyword>